<protein>
    <submittedName>
        <fullName evidence="2">Solute carrier family 6 (Neurotransmitter transporter, serotonin), member 4A</fullName>
    </submittedName>
</protein>
<name>A0A1A8H797_9TELE</name>
<feature type="compositionally biased region" description="Polar residues" evidence="1">
    <location>
        <begin position="42"/>
        <end position="64"/>
    </location>
</feature>
<feature type="non-terminal residue" evidence="2">
    <location>
        <position position="78"/>
    </location>
</feature>
<reference evidence="2" key="1">
    <citation type="submission" date="2016-05" db="EMBL/GenBank/DDBJ databases">
        <authorList>
            <person name="Lavstsen T."/>
            <person name="Jespersen J.S."/>
        </authorList>
    </citation>
    <scope>NUCLEOTIDE SEQUENCE</scope>
    <source>
        <tissue evidence="2">Brain</tissue>
    </source>
</reference>
<dbReference type="EMBL" id="HAEC01010981">
    <property type="protein sequence ID" value="SBQ79197.1"/>
    <property type="molecule type" value="Transcribed_RNA"/>
</dbReference>
<dbReference type="AlphaFoldDB" id="A0A1A8H797"/>
<proteinExistence type="predicted"/>
<feature type="region of interest" description="Disordered" evidence="1">
    <location>
        <begin position="1"/>
        <end position="78"/>
    </location>
</feature>
<sequence>MDKGENGEDKIREEVKGEEQETQKENGRLTLADGLTEREPKNMTSGSGQQVSNGFTTSTPQSSREGLGTTGAASGPGG</sequence>
<evidence type="ECO:0000313" key="2">
    <source>
        <dbReference type="EMBL" id="SBQ79197.1"/>
    </source>
</evidence>
<accession>A0A1A8H797</accession>
<reference evidence="2" key="2">
    <citation type="submission" date="2016-06" db="EMBL/GenBank/DDBJ databases">
        <title>The genome of a short-lived fish provides insights into sex chromosome evolution and the genetic control of aging.</title>
        <authorList>
            <person name="Reichwald K."/>
            <person name="Felder M."/>
            <person name="Petzold A."/>
            <person name="Koch P."/>
            <person name="Groth M."/>
            <person name="Platzer M."/>
        </authorList>
    </citation>
    <scope>NUCLEOTIDE SEQUENCE</scope>
    <source>
        <tissue evidence="2">Brain</tissue>
    </source>
</reference>
<organism evidence="2">
    <name type="scientific">Nothobranchius korthausae</name>
    <dbReference type="NCBI Taxonomy" id="1143690"/>
    <lineage>
        <taxon>Eukaryota</taxon>
        <taxon>Metazoa</taxon>
        <taxon>Chordata</taxon>
        <taxon>Craniata</taxon>
        <taxon>Vertebrata</taxon>
        <taxon>Euteleostomi</taxon>
        <taxon>Actinopterygii</taxon>
        <taxon>Neopterygii</taxon>
        <taxon>Teleostei</taxon>
        <taxon>Neoteleostei</taxon>
        <taxon>Acanthomorphata</taxon>
        <taxon>Ovalentaria</taxon>
        <taxon>Atherinomorphae</taxon>
        <taxon>Cyprinodontiformes</taxon>
        <taxon>Nothobranchiidae</taxon>
        <taxon>Nothobranchius</taxon>
    </lineage>
</organism>
<evidence type="ECO:0000256" key="1">
    <source>
        <dbReference type="SAM" id="MobiDB-lite"/>
    </source>
</evidence>
<feature type="compositionally biased region" description="Basic and acidic residues" evidence="1">
    <location>
        <begin position="1"/>
        <end position="27"/>
    </location>
</feature>
<gene>
    <name evidence="2" type="primary">SLC6A4A</name>
</gene>